<dbReference type="BioCyc" id="SENT588858:STM14_RS00470-MONOMER"/>
<keyword evidence="3" id="KW-1185">Reference proteome</keyword>
<sequence>MFMRIIYKRQHYLSVIRWGAVAVVQVLNESVKLFPFALVMFALMAFYFLPERIISDVVNSWMETDTTGKISLIRLYLEVTFMLSLESSSLLFMYRGKRCTGK</sequence>
<dbReference type="KEGG" id="seo:STM14_5611"/>
<dbReference type="AlphaFoldDB" id="A0A0F6AW99"/>
<keyword evidence="1" id="KW-1133">Transmembrane helix</keyword>
<keyword evidence="1" id="KW-0472">Membrane</keyword>
<dbReference type="EMBL" id="CP001362">
    <property type="protein sequence ID" value="ACY86520.1"/>
    <property type="molecule type" value="Genomic_DNA"/>
</dbReference>
<dbReference type="HOGENOM" id="CLU_172441_0_0_6"/>
<keyword evidence="1" id="KW-0812">Transmembrane</keyword>
<accession>A0A0F6AW99</accession>
<protein>
    <submittedName>
        <fullName evidence="2">Conjugative transfer protein</fullName>
    </submittedName>
</protein>
<evidence type="ECO:0000313" key="2">
    <source>
        <dbReference type="EMBL" id="ACY86520.1"/>
    </source>
</evidence>
<dbReference type="Proteomes" id="UP000002695">
    <property type="component" value="Plasmid unnamed"/>
</dbReference>
<evidence type="ECO:0000256" key="1">
    <source>
        <dbReference type="SAM" id="Phobius"/>
    </source>
</evidence>
<geneLocation type="plasmid" evidence="2 3">
    <name>unnamed</name>
</geneLocation>
<feature type="transmembrane region" description="Helical" evidence="1">
    <location>
        <begin position="70"/>
        <end position="94"/>
    </location>
</feature>
<reference evidence="2 3" key="1">
    <citation type="journal article" date="2010" name="J. Bacteriol.">
        <title>Short-term signatures of evolutionary change in the Salmonella enterica serovar typhimurium 14028 genome.</title>
        <authorList>
            <person name="Jarvik T."/>
            <person name="Smillie C."/>
            <person name="Groisman E.A."/>
            <person name="Ochman H."/>
        </authorList>
    </citation>
    <scope>NUCLEOTIDE SEQUENCE [LARGE SCALE GENOMIC DNA]</scope>
    <source>
        <strain evidence="3">14028s / SGSC 2262</strain>
    </source>
</reference>
<name>A0A0F6AW99_SALT1</name>
<dbReference type="RefSeq" id="WP_010999945.1">
    <property type="nucleotide sequence ID" value="NC_016855.1"/>
</dbReference>
<evidence type="ECO:0000313" key="3">
    <source>
        <dbReference type="Proteomes" id="UP000002695"/>
    </source>
</evidence>
<proteinExistence type="predicted"/>
<keyword evidence="2" id="KW-0614">Plasmid</keyword>
<feature type="transmembrane region" description="Helical" evidence="1">
    <location>
        <begin position="33"/>
        <end position="50"/>
    </location>
</feature>
<gene>
    <name evidence="2" type="ordered locus">STM14_5611</name>
</gene>
<organism evidence="2 3">
    <name type="scientific">Salmonella typhimurium (strain 14028s / SGSC 2262)</name>
    <dbReference type="NCBI Taxonomy" id="588858"/>
    <lineage>
        <taxon>Bacteria</taxon>
        <taxon>Pseudomonadati</taxon>
        <taxon>Pseudomonadota</taxon>
        <taxon>Gammaproteobacteria</taxon>
        <taxon>Enterobacterales</taxon>
        <taxon>Enterobacteriaceae</taxon>
        <taxon>Salmonella</taxon>
    </lineage>
</organism>
<dbReference type="PATRIC" id="fig|588858.6.peg.117"/>